<dbReference type="RefSeq" id="WP_098228164.1">
    <property type="nucleotide sequence ID" value="NZ_NUBY01000302.1"/>
</dbReference>
<comment type="similarity">
    <text evidence="1">Belongs to the IS150/IS1296 orfA family.</text>
</comment>
<feature type="coiled-coil region" evidence="2">
    <location>
        <begin position="192"/>
        <end position="219"/>
    </location>
</feature>
<dbReference type="InterPro" id="IPR010921">
    <property type="entry name" value="Trp_repressor/repl_initiator"/>
</dbReference>
<sequence length="231" mass="27759">MIKGPYSFEEKYKLVTAYEKRTTSYRDFCRQNNVSPKTIKRWIYLFQTYGKSGLHNSNGWKKYSKELKKAAILDYLLGEYSQLEIVRKYHISSTSVLDRWIKKYNSHRELQDSQKRIGISMAKKGRATALEERVEIVTYYLQCEKNYHQTAQTFDVSYQQVYQWVKKYKKEGKDGLIDKRGRSKTDVELTPEEKIKREMNRLKKENERLRVENVFLKKLEEIERGRLKKHS</sequence>
<feature type="domain" description="Insertion element IS150 protein InsJ-like helix-turn-helix" evidence="3">
    <location>
        <begin position="132"/>
        <end position="184"/>
    </location>
</feature>
<evidence type="ECO:0000313" key="5">
    <source>
        <dbReference type="Proteomes" id="UP000220841"/>
    </source>
</evidence>
<comment type="caution">
    <text evidence="4">The sequence shown here is derived from an EMBL/GenBank/DDBJ whole genome shotgun (WGS) entry which is preliminary data.</text>
</comment>
<evidence type="ECO:0000256" key="2">
    <source>
        <dbReference type="SAM" id="Coils"/>
    </source>
</evidence>
<feature type="domain" description="Insertion element IS150 protein InsJ-like helix-turn-helix" evidence="3">
    <location>
        <begin position="10"/>
        <end position="62"/>
    </location>
</feature>
<evidence type="ECO:0000313" key="4">
    <source>
        <dbReference type="EMBL" id="PEP88493.1"/>
    </source>
</evidence>
<name>A0A2A8H6T1_9BACI</name>
<dbReference type="Gene3D" id="1.10.10.10">
    <property type="entry name" value="Winged helix-like DNA-binding domain superfamily/Winged helix DNA-binding domain"/>
    <property type="match status" value="2"/>
</dbReference>
<dbReference type="SUPFAM" id="SSF48295">
    <property type="entry name" value="TrpR-like"/>
    <property type="match status" value="3"/>
</dbReference>
<protein>
    <submittedName>
        <fullName evidence="4">Transposase</fullName>
    </submittedName>
</protein>
<dbReference type="GO" id="GO:0043565">
    <property type="term" value="F:sequence-specific DNA binding"/>
    <property type="evidence" value="ECO:0007669"/>
    <property type="project" value="InterPro"/>
</dbReference>
<dbReference type="Proteomes" id="UP000220841">
    <property type="component" value="Unassembled WGS sequence"/>
</dbReference>
<evidence type="ECO:0000256" key="1">
    <source>
        <dbReference type="ARBA" id="ARBA00038232"/>
    </source>
</evidence>
<accession>A0A2A8H6T1</accession>
<keyword evidence="2" id="KW-0175">Coiled coil</keyword>
<dbReference type="PANTHER" id="PTHR33795">
    <property type="entry name" value="INSERTION ELEMENT IS150 PROTEIN INSJ"/>
    <property type="match status" value="1"/>
</dbReference>
<dbReference type="InterPro" id="IPR052057">
    <property type="entry name" value="IS150/IS1296_orfA-like"/>
</dbReference>
<gene>
    <name evidence="4" type="ORF">CN585_29510</name>
</gene>
<dbReference type="InterPro" id="IPR036388">
    <property type="entry name" value="WH-like_DNA-bd_sf"/>
</dbReference>
<dbReference type="InterPro" id="IPR055247">
    <property type="entry name" value="InsJ-like_HTH"/>
</dbReference>
<dbReference type="AlphaFoldDB" id="A0A2A8H6T1"/>
<dbReference type="EMBL" id="NUBY01000302">
    <property type="protein sequence ID" value="PEP88493.1"/>
    <property type="molecule type" value="Genomic_DNA"/>
</dbReference>
<evidence type="ECO:0000259" key="3">
    <source>
        <dbReference type="Pfam" id="PF13518"/>
    </source>
</evidence>
<proteinExistence type="inferred from homology"/>
<dbReference type="PANTHER" id="PTHR33795:SF1">
    <property type="entry name" value="INSERTION ELEMENT IS150 PROTEIN INSJ"/>
    <property type="match status" value="1"/>
</dbReference>
<organism evidence="4 5">
    <name type="scientific">Bacillus toyonensis</name>
    <dbReference type="NCBI Taxonomy" id="155322"/>
    <lineage>
        <taxon>Bacteria</taxon>
        <taxon>Bacillati</taxon>
        <taxon>Bacillota</taxon>
        <taxon>Bacilli</taxon>
        <taxon>Bacillales</taxon>
        <taxon>Bacillaceae</taxon>
        <taxon>Bacillus</taxon>
        <taxon>Bacillus cereus group</taxon>
    </lineage>
</organism>
<reference evidence="4 5" key="1">
    <citation type="submission" date="2017-09" db="EMBL/GenBank/DDBJ databases">
        <title>Large-scale bioinformatics analysis of Bacillus genomes uncovers conserved roles of natural products in bacterial physiology.</title>
        <authorList>
            <consortium name="Agbiome Team Llc"/>
            <person name="Bleich R.M."/>
            <person name="Grubbs K.J."/>
            <person name="Santa Maria K.C."/>
            <person name="Allen S.E."/>
            <person name="Farag S."/>
            <person name="Shank E.A."/>
            <person name="Bowers A."/>
        </authorList>
    </citation>
    <scope>NUCLEOTIDE SEQUENCE [LARGE SCALE GENOMIC DNA]</scope>
    <source>
        <strain evidence="4 5">AFS021349</strain>
    </source>
</reference>
<dbReference type="Pfam" id="PF13518">
    <property type="entry name" value="HTH_28"/>
    <property type="match status" value="2"/>
</dbReference>